<evidence type="ECO:0000256" key="1">
    <source>
        <dbReference type="SAM" id="MobiDB-lite"/>
    </source>
</evidence>
<feature type="compositionally biased region" description="Polar residues" evidence="1">
    <location>
        <begin position="199"/>
        <end position="212"/>
    </location>
</feature>
<reference evidence="2 3" key="1">
    <citation type="journal article" date="2016" name="Sci. Rep.">
        <title>Insights into Adaptations to a Near-Obligate Nematode Endoparasitic Lifestyle from the Finished Genome of Drechmeria coniospora.</title>
        <authorList>
            <person name="Zhang L."/>
            <person name="Zhou Z."/>
            <person name="Guo Q."/>
            <person name="Fokkens L."/>
            <person name="Miskei M."/>
            <person name="Pocsi I."/>
            <person name="Zhang W."/>
            <person name="Chen M."/>
            <person name="Wang L."/>
            <person name="Sun Y."/>
            <person name="Donzelli B.G."/>
            <person name="Gibson D.M."/>
            <person name="Nelson D.R."/>
            <person name="Luo J.G."/>
            <person name="Rep M."/>
            <person name="Liu H."/>
            <person name="Yang S."/>
            <person name="Wang J."/>
            <person name="Krasnoff S.B."/>
            <person name="Xu Y."/>
            <person name="Molnar I."/>
            <person name="Lin M."/>
        </authorList>
    </citation>
    <scope>NUCLEOTIDE SEQUENCE [LARGE SCALE GENOMIC DNA]</scope>
    <source>
        <strain evidence="2 3">ARSEF 6962</strain>
    </source>
</reference>
<organism evidence="2 3">
    <name type="scientific">Drechmeria coniospora</name>
    <name type="common">Nematophagous fungus</name>
    <name type="synonym">Meria coniospora</name>
    <dbReference type="NCBI Taxonomy" id="98403"/>
    <lineage>
        <taxon>Eukaryota</taxon>
        <taxon>Fungi</taxon>
        <taxon>Dikarya</taxon>
        <taxon>Ascomycota</taxon>
        <taxon>Pezizomycotina</taxon>
        <taxon>Sordariomycetes</taxon>
        <taxon>Hypocreomycetidae</taxon>
        <taxon>Hypocreales</taxon>
        <taxon>Ophiocordycipitaceae</taxon>
        <taxon>Drechmeria</taxon>
    </lineage>
</organism>
<dbReference type="EMBL" id="LAYC01000001">
    <property type="protein sequence ID" value="KYK59733.1"/>
    <property type="molecule type" value="Genomic_DNA"/>
</dbReference>
<dbReference type="STRING" id="98403.A0A151GRL6"/>
<feature type="compositionally biased region" description="Basic residues" evidence="1">
    <location>
        <begin position="98"/>
        <end position="113"/>
    </location>
</feature>
<dbReference type="InParanoid" id="A0A151GRL6"/>
<dbReference type="AlphaFoldDB" id="A0A151GRL6"/>
<feature type="region of interest" description="Disordered" evidence="1">
    <location>
        <begin position="1"/>
        <end position="147"/>
    </location>
</feature>
<gene>
    <name evidence="2" type="ORF">DCS_00867</name>
</gene>
<feature type="compositionally biased region" description="Low complexity" evidence="1">
    <location>
        <begin position="80"/>
        <end position="93"/>
    </location>
</feature>
<comment type="caution">
    <text evidence="2">The sequence shown here is derived from an EMBL/GenBank/DDBJ whole genome shotgun (WGS) entry which is preliminary data.</text>
</comment>
<evidence type="ECO:0000313" key="2">
    <source>
        <dbReference type="EMBL" id="KYK59733.1"/>
    </source>
</evidence>
<name>A0A151GRL6_DRECN</name>
<evidence type="ECO:0000313" key="3">
    <source>
        <dbReference type="Proteomes" id="UP000076580"/>
    </source>
</evidence>
<dbReference type="RefSeq" id="XP_040659085.1">
    <property type="nucleotide sequence ID" value="XM_040798202.1"/>
</dbReference>
<feature type="compositionally biased region" description="Low complexity" evidence="1">
    <location>
        <begin position="122"/>
        <end position="133"/>
    </location>
</feature>
<feature type="compositionally biased region" description="Basic and acidic residues" evidence="1">
    <location>
        <begin position="68"/>
        <end position="79"/>
    </location>
</feature>
<sequence length="654" mass="72831">MWHVDWTDPSRELVGEHRANKGKERERERERDRERERERERGGEKRKQKEKENDKVEENGKRKGRGNGKGEERRSRGDSSRSSMSSSRCSGESALARLKARGLKQFHTSRAKNTHLATWRRPSSTPSTSPKPSDLMSRRSSAVDTTLDDLRSLENLIIADTEQPRKGAISIPQSHASSPCRADPMRGMLSSDDTGKAAKNTTSQSAPVQVTHQAEHNPRPPLEAMVRSPILDPVGQKSKASILPSPDHGESATSPQTPVKCTQIADYQARLISLATQQPPVVWPLKPAPRPPDSLPTDPSGTQDLPLENHRAIMAHRPTMQSARNREAVAAYGQSRPSLVFEAMMCEVAAMARATPAATLSRLYEIWVGDAVTEAEKVRWMLSTLTHLDLPTIADATRHQGGNRIPPEKIHNVLALYESPASSLYIAALNPTKHIYHLSSTPLLDEMAPNIHSIPAPPVSSPGMPVLPQIFEAVYSFTLPPLGTSSDLENLIHRVGESLKPGGIFRLTIIDPLPCQHTLGNTLGGWLEKHLLENLEDNSRCTNPTKTIPPWLGKASLRAEGSTRTIARFYAVPENVTFQPWDVNPLAKRFRADQTIKAEIRSLIGRILWKEVWGEYVTASSWWWDDDACVQECLELGTFWEYHLIESVKGSDWI</sequence>
<protein>
    <submittedName>
        <fullName evidence="2">Uncharacterized protein</fullName>
    </submittedName>
</protein>
<keyword evidence="3" id="KW-1185">Reference proteome</keyword>
<feature type="compositionally biased region" description="Basic and acidic residues" evidence="1">
    <location>
        <begin position="1"/>
        <end position="61"/>
    </location>
</feature>
<proteinExistence type="predicted"/>
<accession>A0A151GRL6</accession>
<dbReference type="Proteomes" id="UP000076580">
    <property type="component" value="Chromosome 01"/>
</dbReference>
<dbReference type="GeneID" id="63713510"/>
<feature type="region of interest" description="Disordered" evidence="1">
    <location>
        <begin position="236"/>
        <end position="258"/>
    </location>
</feature>
<feature type="region of interest" description="Disordered" evidence="1">
    <location>
        <begin position="164"/>
        <end position="223"/>
    </location>
</feature>